<evidence type="ECO:0000313" key="2">
    <source>
        <dbReference type="Proteomes" id="UP000296034"/>
    </source>
</evidence>
<dbReference type="OrthoDB" id="9812205at2"/>
<dbReference type="PANTHER" id="PTHR33505">
    <property type="entry name" value="ZGC:162634"/>
    <property type="match status" value="1"/>
</dbReference>
<dbReference type="GO" id="GO:0005829">
    <property type="term" value="C:cytosol"/>
    <property type="evidence" value="ECO:0007669"/>
    <property type="project" value="TreeGrafter"/>
</dbReference>
<dbReference type="InterPro" id="IPR005651">
    <property type="entry name" value="Trm112-like"/>
</dbReference>
<dbReference type="Pfam" id="PF03966">
    <property type="entry name" value="Trm112p"/>
    <property type="match status" value="1"/>
</dbReference>
<dbReference type="PANTHER" id="PTHR33505:SF4">
    <property type="entry name" value="PROTEIN PREY, MITOCHONDRIAL"/>
    <property type="match status" value="1"/>
</dbReference>
<dbReference type="Proteomes" id="UP000296034">
    <property type="component" value="Unassembled WGS sequence"/>
</dbReference>
<evidence type="ECO:0000313" key="1">
    <source>
        <dbReference type="EMBL" id="PPI87535.1"/>
    </source>
</evidence>
<protein>
    <submittedName>
        <fullName evidence="1">Uncharacterized protein</fullName>
    </submittedName>
</protein>
<proteinExistence type="predicted"/>
<organism evidence="1 2">
    <name type="scientific">Candidatus Pantoea edessiphila</name>
    <dbReference type="NCBI Taxonomy" id="2044610"/>
    <lineage>
        <taxon>Bacteria</taxon>
        <taxon>Pseudomonadati</taxon>
        <taxon>Pseudomonadota</taxon>
        <taxon>Gammaproteobacteria</taxon>
        <taxon>Enterobacterales</taxon>
        <taxon>Erwiniaceae</taxon>
        <taxon>Pantoea</taxon>
    </lineage>
</organism>
<name>A0A2P5SYX8_9GAMM</name>
<dbReference type="RefSeq" id="WP_136131532.1">
    <property type="nucleotide sequence ID" value="NZ_PDKS01000001.1"/>
</dbReference>
<dbReference type="EMBL" id="PDKS01000001">
    <property type="protein sequence ID" value="PPI87535.1"/>
    <property type="molecule type" value="Genomic_DNA"/>
</dbReference>
<gene>
    <name evidence="1" type="ORF">CRV11_01225</name>
</gene>
<dbReference type="AlphaFoldDB" id="A0A2P5SYX8"/>
<sequence>MDNYLLETIICPVCNNKLEYDTNLKELICNRDFLAYPINNGIPILIDIKARKVFSN</sequence>
<comment type="caution">
    <text evidence="1">The sequence shown here is derived from an EMBL/GenBank/DDBJ whole genome shotgun (WGS) entry which is preliminary data.</text>
</comment>
<dbReference type="Gene3D" id="2.20.25.10">
    <property type="match status" value="1"/>
</dbReference>
<dbReference type="SUPFAM" id="SSF158997">
    <property type="entry name" value="Trm112p-like"/>
    <property type="match status" value="1"/>
</dbReference>
<reference evidence="1 2" key="1">
    <citation type="journal article" date="2018" name="Genome Biol. Evol.">
        <title>Cladogenesis and Genomic Streamlining in Extracellular Endosymbionts of Tropical Stink Bugs.</title>
        <authorList>
            <person name="Otero-Bravo A."/>
            <person name="Goffredi S."/>
            <person name="Sabree Z.L."/>
        </authorList>
    </citation>
    <scope>NUCLEOTIDE SEQUENCE [LARGE SCALE GENOMIC DNA]</scope>
    <source>
        <strain evidence="1 2">SoET</strain>
    </source>
</reference>
<accession>A0A2P5SYX8</accession>